<comment type="caution">
    <text evidence="5">The sequence shown here is derived from an EMBL/GenBank/DDBJ whole genome shotgun (WGS) entry which is preliminary data.</text>
</comment>
<organism evidence="5 6">
    <name type="scientific">Symbiodinium natans</name>
    <dbReference type="NCBI Taxonomy" id="878477"/>
    <lineage>
        <taxon>Eukaryota</taxon>
        <taxon>Sar</taxon>
        <taxon>Alveolata</taxon>
        <taxon>Dinophyceae</taxon>
        <taxon>Suessiales</taxon>
        <taxon>Symbiodiniaceae</taxon>
        <taxon>Symbiodinium</taxon>
    </lineage>
</organism>
<protein>
    <recommendedName>
        <fullName evidence="1">DNA polymerase kappa</fullName>
    </recommendedName>
</protein>
<dbReference type="InterPro" id="IPR017961">
    <property type="entry name" value="DNA_pol_Y-fam_little_finger"/>
</dbReference>
<evidence type="ECO:0000259" key="4">
    <source>
        <dbReference type="PROSITE" id="PS50173"/>
    </source>
</evidence>
<gene>
    <name evidence="5" type="primary">POLK</name>
    <name evidence="5" type="ORF">SNAT2548_LOCUS32876</name>
</gene>
<evidence type="ECO:0000313" key="6">
    <source>
        <dbReference type="Proteomes" id="UP000604046"/>
    </source>
</evidence>
<dbReference type="GO" id="GO:0003684">
    <property type="term" value="F:damaged DNA binding"/>
    <property type="evidence" value="ECO:0007669"/>
    <property type="project" value="InterPro"/>
</dbReference>
<dbReference type="Gene3D" id="1.10.150.810">
    <property type="match status" value="1"/>
</dbReference>
<reference evidence="5" key="1">
    <citation type="submission" date="2021-02" db="EMBL/GenBank/DDBJ databases">
        <authorList>
            <person name="Dougan E. K."/>
            <person name="Rhodes N."/>
            <person name="Thang M."/>
            <person name="Chan C."/>
        </authorList>
    </citation>
    <scope>NUCLEOTIDE SEQUENCE</scope>
</reference>
<dbReference type="CDD" id="cd03586">
    <property type="entry name" value="PolY_Pol_IV_kappa"/>
    <property type="match status" value="1"/>
</dbReference>
<dbReference type="Gene3D" id="1.10.150.20">
    <property type="entry name" value="5' to 3' exonuclease, C-terminal subdomain"/>
    <property type="match status" value="1"/>
</dbReference>
<dbReference type="Gene3D" id="3.30.1490.100">
    <property type="entry name" value="DNA polymerase, Y-family, little finger domain"/>
    <property type="match status" value="1"/>
</dbReference>
<dbReference type="InterPro" id="IPR043128">
    <property type="entry name" value="Rev_trsase/Diguanyl_cyclase"/>
</dbReference>
<dbReference type="GO" id="GO:0003887">
    <property type="term" value="F:DNA-directed DNA polymerase activity"/>
    <property type="evidence" value="ECO:0007669"/>
    <property type="project" value="InterPro"/>
</dbReference>
<dbReference type="InterPro" id="IPR022880">
    <property type="entry name" value="DNApol_IV"/>
</dbReference>
<dbReference type="PANTHER" id="PTHR11076">
    <property type="entry name" value="DNA REPAIR POLYMERASE UMUC / TRANSFERASE FAMILY MEMBER"/>
    <property type="match status" value="1"/>
</dbReference>
<dbReference type="SUPFAM" id="SSF56672">
    <property type="entry name" value="DNA/RNA polymerases"/>
    <property type="match status" value="1"/>
</dbReference>
<feature type="domain" description="UmuC" evidence="4">
    <location>
        <begin position="115"/>
        <end position="304"/>
    </location>
</feature>
<dbReference type="PROSITE" id="PS50173">
    <property type="entry name" value="UMUC"/>
    <property type="match status" value="1"/>
</dbReference>
<proteinExistence type="predicted"/>
<feature type="coiled-coil region" evidence="2">
    <location>
        <begin position="85"/>
        <end position="112"/>
    </location>
</feature>
<keyword evidence="2" id="KW-0175">Coiled coil</keyword>
<dbReference type="Proteomes" id="UP000604046">
    <property type="component" value="Unassembled WGS sequence"/>
</dbReference>
<dbReference type="Gene3D" id="3.40.1170.60">
    <property type="match status" value="1"/>
</dbReference>
<dbReference type="InterPro" id="IPR050116">
    <property type="entry name" value="DNA_polymerase-Y"/>
</dbReference>
<dbReference type="GO" id="GO:0042276">
    <property type="term" value="P:error-prone translesion synthesis"/>
    <property type="evidence" value="ECO:0007669"/>
    <property type="project" value="TreeGrafter"/>
</dbReference>
<evidence type="ECO:0000256" key="3">
    <source>
        <dbReference type="SAM" id="MobiDB-lite"/>
    </source>
</evidence>
<dbReference type="SUPFAM" id="SSF100879">
    <property type="entry name" value="Lesion bypass DNA polymerase (Y-family), little finger domain"/>
    <property type="match status" value="1"/>
</dbReference>
<dbReference type="InterPro" id="IPR036775">
    <property type="entry name" value="DNA_pol_Y-fam_lit_finger_sf"/>
</dbReference>
<dbReference type="EMBL" id="CAJNDS010002732">
    <property type="protein sequence ID" value="CAE7576375.1"/>
    <property type="molecule type" value="Genomic_DNA"/>
</dbReference>
<dbReference type="Gene3D" id="3.30.70.270">
    <property type="match status" value="2"/>
</dbReference>
<dbReference type="GO" id="GO:0005634">
    <property type="term" value="C:nucleus"/>
    <property type="evidence" value="ECO:0007669"/>
    <property type="project" value="TreeGrafter"/>
</dbReference>
<dbReference type="AlphaFoldDB" id="A0A812UQI2"/>
<feature type="region of interest" description="Disordered" evidence="3">
    <location>
        <begin position="578"/>
        <end position="612"/>
    </location>
</feature>
<feature type="region of interest" description="Disordered" evidence="3">
    <location>
        <begin position="441"/>
        <end position="471"/>
    </location>
</feature>
<sequence length="661" mass="72177">MGDAAMESKSASNGSGEKSHLFNFTGISANKAGMGADRKLVADFVYEKSKNSQYTQHQLELDAKQHTRAEAVACELRTAEKRMSESEMLAEKRKAESELEALEKHRDLTRTHCVVDMDMFYAAVEIRDQPDLASKPVAIGGLGMICTANYVARLYGVRAAMPGFIAVEMVRNPTAIGSKMPPDELVFIPPNFAKYTQVAMETREVFRQYDPHFKAMSLDEAYLDLTDYLAAHGVSAETAVQKMRDQVKERTGLTCSAGIGPNRMVAKIASDEKKPDGQTRILPTRAAVLDFMDRLPVRKIPGCGKVLENQISIMLGVQTCSELRAAAARVKRAFQGRKTCSFLLRACLGLSADELAEDGDEIGNVGRKSLSCERTFRAESEPAELRGRLRDLCRNVAQDMAASVPPLAGRVVALKTKASSFEVRNKQVSLMQPVGFSPNFGKPAEAAGVPEATATHEAPHEASQSTVAEEAEREISRVTHELFKLLEPVLEEQLPCQLRLMGVRVSSFRDQRSTLDKGQRQLNSFFQGKSSEQIAEERHAEAPAGCGQAASDQSAEMPRPALRALQDSTVIDLEASSQEDQAFKASEPKEGNARPQGQQGPQSPQKSLPAGTSEGCLKRVVARLASRAKRIRSSGVCCPVCGIRVPEDEANHHVNAHYGDN</sequence>
<dbReference type="Pfam" id="PF11799">
    <property type="entry name" value="IMS_C"/>
    <property type="match status" value="1"/>
</dbReference>
<evidence type="ECO:0000256" key="2">
    <source>
        <dbReference type="SAM" id="Coils"/>
    </source>
</evidence>
<evidence type="ECO:0000256" key="1">
    <source>
        <dbReference type="ARBA" id="ARBA00016178"/>
    </source>
</evidence>
<dbReference type="InterPro" id="IPR043502">
    <property type="entry name" value="DNA/RNA_pol_sf"/>
</dbReference>
<dbReference type="GO" id="GO:0006281">
    <property type="term" value="P:DNA repair"/>
    <property type="evidence" value="ECO:0007669"/>
    <property type="project" value="InterPro"/>
</dbReference>
<evidence type="ECO:0000313" key="5">
    <source>
        <dbReference type="EMBL" id="CAE7576375.1"/>
    </source>
</evidence>
<keyword evidence="6" id="KW-1185">Reference proteome</keyword>
<feature type="compositionally biased region" description="Low complexity" evidence="3">
    <location>
        <begin position="595"/>
        <end position="605"/>
    </location>
</feature>
<dbReference type="InterPro" id="IPR001126">
    <property type="entry name" value="UmuC"/>
</dbReference>
<dbReference type="Pfam" id="PF00817">
    <property type="entry name" value="IMS"/>
    <property type="match status" value="1"/>
</dbReference>
<feature type="region of interest" description="Disordered" evidence="3">
    <location>
        <begin position="530"/>
        <end position="557"/>
    </location>
</feature>
<dbReference type="PANTHER" id="PTHR11076:SF33">
    <property type="entry name" value="DNA POLYMERASE KAPPA"/>
    <property type="match status" value="1"/>
</dbReference>
<name>A0A812UQI2_9DINO</name>
<dbReference type="OrthoDB" id="1747274at2759"/>
<accession>A0A812UQI2</accession>